<reference evidence="14" key="2">
    <citation type="submission" date="2020-05" db="UniProtKB">
        <authorList>
            <consortium name="EnsemblMetazoa"/>
        </authorList>
    </citation>
    <scope>IDENTIFICATION</scope>
    <source>
        <strain evidence="14">Epiroticus2</strain>
    </source>
</reference>
<dbReference type="PANTHER" id="PTHR24248">
    <property type="entry name" value="ADRENERGIC RECEPTOR-RELATED G-PROTEIN COUPLED RECEPTOR"/>
    <property type="match status" value="1"/>
</dbReference>
<name>A0A182P3X3_9DIPT</name>
<dbReference type="AlphaFoldDB" id="A0A182P3X3"/>
<dbReference type="EnsemblMetazoa" id="AEPI001609-RA">
    <property type="protein sequence ID" value="AEPI001609-PA"/>
    <property type="gene ID" value="AEPI001609"/>
</dbReference>
<dbReference type="STRING" id="199890.A0A182P3X3"/>
<evidence type="ECO:0000256" key="8">
    <source>
        <dbReference type="ARBA" id="ARBA00023170"/>
    </source>
</evidence>
<keyword evidence="4 10" id="KW-0812">Transmembrane</keyword>
<evidence type="ECO:0000256" key="12">
    <source>
        <dbReference type="SAM" id="Phobius"/>
    </source>
</evidence>
<dbReference type="CDD" id="cd00637">
    <property type="entry name" value="7tm_classA_rhodopsin-like"/>
    <property type="match status" value="1"/>
</dbReference>
<dbReference type="Gene3D" id="1.20.1070.10">
    <property type="entry name" value="Rhodopsin 7-helix transmembrane proteins"/>
    <property type="match status" value="1"/>
</dbReference>
<keyword evidence="8 10" id="KW-0675">Receptor</keyword>
<dbReference type="GO" id="GO:0004930">
    <property type="term" value="F:G protein-coupled receptor activity"/>
    <property type="evidence" value="ECO:0007669"/>
    <property type="project" value="UniProtKB-KW"/>
</dbReference>
<sequence>MAIWRLIVSTSLVSVYSVGLIAIDRYLYIVYGLQYQRYLTRTRARILIAATWVLGTAIGFLPALGWRGDTDGGRTCWFIQLAPPGLVILTAVVGILPVLLVIILYGIILQKALRRVNQLKKASRELRGVQTGNLRLFRGGTAVAGSTNGGVSISPPASLPPAEANRSSANHSDTEHSLSEDELSRTTSRRCLCLRSRCCTSAGRARQSQKTALNGTDASIPTVSTATTTAAPTMTATATTTGKSPTKWKAIKVVMFTTGSFVVTWVPYFIASLMYVGCDPATNEELCRSLQFAIASPLAILGFANSLLNPIIYAWWHNGFRASMKRLAGKVSQRICCCSCGRRDEDGSAVRCCCHKSSRTAPAAELAGNRISANGSSSVEVGSNRLSNRTGTTTVGRRTRTSSHPPHSDQEFSVTDDTDVEQPGMVIGTRL</sequence>
<evidence type="ECO:0000256" key="10">
    <source>
        <dbReference type="RuleBase" id="RU000688"/>
    </source>
</evidence>
<evidence type="ECO:0000256" key="3">
    <source>
        <dbReference type="ARBA" id="ARBA00022475"/>
    </source>
</evidence>
<dbReference type="InterPro" id="IPR017452">
    <property type="entry name" value="GPCR_Rhodpsn_7TM"/>
</dbReference>
<comment type="similarity">
    <text evidence="2 10">Belongs to the G-protein coupled receptor 1 family.</text>
</comment>
<reference evidence="15" key="1">
    <citation type="submission" date="2013-03" db="EMBL/GenBank/DDBJ databases">
        <title>The Genome Sequence of Anopheles epiroticus epiroticus2.</title>
        <authorList>
            <consortium name="The Broad Institute Genomics Platform"/>
            <person name="Neafsey D.E."/>
            <person name="Howell P."/>
            <person name="Walker B."/>
            <person name="Young S.K."/>
            <person name="Zeng Q."/>
            <person name="Gargeya S."/>
            <person name="Fitzgerald M."/>
            <person name="Haas B."/>
            <person name="Abouelleil A."/>
            <person name="Allen A.W."/>
            <person name="Alvarado L."/>
            <person name="Arachchi H.M."/>
            <person name="Berlin A.M."/>
            <person name="Chapman S.B."/>
            <person name="Gainer-Dewar J."/>
            <person name="Goldberg J."/>
            <person name="Griggs A."/>
            <person name="Gujja S."/>
            <person name="Hansen M."/>
            <person name="Howarth C."/>
            <person name="Imamovic A."/>
            <person name="Ireland A."/>
            <person name="Larimer J."/>
            <person name="McCowan C."/>
            <person name="Murphy C."/>
            <person name="Pearson M."/>
            <person name="Poon T.W."/>
            <person name="Priest M."/>
            <person name="Roberts A."/>
            <person name="Saif S."/>
            <person name="Shea T."/>
            <person name="Sisk P."/>
            <person name="Sykes S."/>
            <person name="Wortman J."/>
            <person name="Nusbaum C."/>
            <person name="Birren B."/>
        </authorList>
    </citation>
    <scope>NUCLEOTIDE SEQUENCE [LARGE SCALE GENOMIC DNA]</scope>
    <source>
        <strain evidence="15">Epiroticus2</strain>
    </source>
</reference>
<keyword evidence="5 12" id="KW-1133">Transmembrane helix</keyword>
<evidence type="ECO:0000256" key="11">
    <source>
        <dbReference type="SAM" id="MobiDB-lite"/>
    </source>
</evidence>
<feature type="transmembrane region" description="Helical" evidence="12">
    <location>
        <begin position="86"/>
        <end position="108"/>
    </location>
</feature>
<dbReference type="VEuPathDB" id="VectorBase:AEPI001609"/>
<evidence type="ECO:0000256" key="9">
    <source>
        <dbReference type="ARBA" id="ARBA00023224"/>
    </source>
</evidence>
<feature type="transmembrane region" description="Helical" evidence="12">
    <location>
        <begin position="294"/>
        <end position="316"/>
    </location>
</feature>
<evidence type="ECO:0000256" key="7">
    <source>
        <dbReference type="ARBA" id="ARBA00023136"/>
    </source>
</evidence>
<feature type="domain" description="G-protein coupled receptors family 1 profile" evidence="13">
    <location>
        <begin position="1"/>
        <end position="313"/>
    </location>
</feature>
<feature type="compositionally biased region" description="Basic and acidic residues" evidence="11">
    <location>
        <begin position="172"/>
        <end position="181"/>
    </location>
</feature>
<keyword evidence="3" id="KW-1003">Cell membrane</keyword>
<protein>
    <recommendedName>
        <fullName evidence="13">G-protein coupled receptors family 1 profile domain-containing protein</fullName>
    </recommendedName>
</protein>
<accession>A0A182P3X3</accession>
<keyword evidence="6 10" id="KW-0297">G-protein coupled receptor</keyword>
<evidence type="ECO:0000256" key="2">
    <source>
        <dbReference type="ARBA" id="ARBA00010663"/>
    </source>
</evidence>
<dbReference type="SUPFAM" id="SSF81321">
    <property type="entry name" value="Family A G protein-coupled receptor-like"/>
    <property type="match status" value="1"/>
</dbReference>
<comment type="subcellular location">
    <subcellularLocation>
        <location evidence="1">Cell membrane</location>
        <topology evidence="1">Multi-pass membrane protein</topology>
    </subcellularLocation>
</comment>
<keyword evidence="9 10" id="KW-0807">Transducer</keyword>
<dbReference type="PROSITE" id="PS50262">
    <property type="entry name" value="G_PROTEIN_RECEP_F1_2"/>
    <property type="match status" value="1"/>
</dbReference>
<dbReference type="InterPro" id="IPR000276">
    <property type="entry name" value="GPCR_Rhodpsn"/>
</dbReference>
<dbReference type="Proteomes" id="UP000075885">
    <property type="component" value="Unassembled WGS sequence"/>
</dbReference>
<proteinExistence type="inferred from homology"/>
<feature type="transmembrane region" description="Helical" evidence="12">
    <location>
        <begin position="253"/>
        <end position="274"/>
    </location>
</feature>
<keyword evidence="15" id="KW-1185">Reference proteome</keyword>
<evidence type="ECO:0000256" key="5">
    <source>
        <dbReference type="ARBA" id="ARBA00022989"/>
    </source>
</evidence>
<evidence type="ECO:0000256" key="1">
    <source>
        <dbReference type="ARBA" id="ARBA00004651"/>
    </source>
</evidence>
<evidence type="ECO:0000256" key="4">
    <source>
        <dbReference type="ARBA" id="ARBA00022692"/>
    </source>
</evidence>
<organism evidence="14 15">
    <name type="scientific">Anopheles epiroticus</name>
    <dbReference type="NCBI Taxonomy" id="199890"/>
    <lineage>
        <taxon>Eukaryota</taxon>
        <taxon>Metazoa</taxon>
        <taxon>Ecdysozoa</taxon>
        <taxon>Arthropoda</taxon>
        <taxon>Hexapoda</taxon>
        <taxon>Insecta</taxon>
        <taxon>Pterygota</taxon>
        <taxon>Neoptera</taxon>
        <taxon>Endopterygota</taxon>
        <taxon>Diptera</taxon>
        <taxon>Nematocera</taxon>
        <taxon>Culicoidea</taxon>
        <taxon>Culicidae</taxon>
        <taxon>Anophelinae</taxon>
        <taxon>Anopheles</taxon>
    </lineage>
</organism>
<feature type="region of interest" description="Disordered" evidence="11">
    <location>
        <begin position="147"/>
        <end position="181"/>
    </location>
</feature>
<dbReference type="GO" id="GO:0005886">
    <property type="term" value="C:plasma membrane"/>
    <property type="evidence" value="ECO:0007669"/>
    <property type="project" value="UniProtKB-SubCell"/>
</dbReference>
<feature type="compositionally biased region" description="Polar residues" evidence="11">
    <location>
        <begin position="375"/>
        <end position="388"/>
    </location>
</feature>
<evidence type="ECO:0000256" key="6">
    <source>
        <dbReference type="ARBA" id="ARBA00023040"/>
    </source>
</evidence>
<dbReference type="PRINTS" id="PR00237">
    <property type="entry name" value="GPCRRHODOPSN"/>
</dbReference>
<feature type="transmembrane region" description="Helical" evidence="12">
    <location>
        <begin position="6"/>
        <end position="23"/>
    </location>
</feature>
<dbReference type="Pfam" id="PF00001">
    <property type="entry name" value="7tm_1"/>
    <property type="match status" value="1"/>
</dbReference>
<feature type="transmembrane region" description="Helical" evidence="12">
    <location>
        <begin position="44"/>
        <end position="66"/>
    </location>
</feature>
<keyword evidence="7 12" id="KW-0472">Membrane</keyword>
<evidence type="ECO:0000313" key="15">
    <source>
        <dbReference type="Proteomes" id="UP000075885"/>
    </source>
</evidence>
<dbReference type="PROSITE" id="PS00237">
    <property type="entry name" value="G_PROTEIN_RECEP_F1_1"/>
    <property type="match status" value="1"/>
</dbReference>
<evidence type="ECO:0000259" key="13">
    <source>
        <dbReference type="PROSITE" id="PS50262"/>
    </source>
</evidence>
<feature type="region of interest" description="Disordered" evidence="11">
    <location>
        <begin position="375"/>
        <end position="431"/>
    </location>
</feature>
<evidence type="ECO:0000313" key="14">
    <source>
        <dbReference type="EnsemblMetazoa" id="AEPI001609-PA"/>
    </source>
</evidence>